<dbReference type="InterPro" id="IPR050595">
    <property type="entry name" value="Bact_response_regulator"/>
</dbReference>
<accession>A0A951Q5F8</accession>
<dbReference type="PANTHER" id="PTHR44591">
    <property type="entry name" value="STRESS RESPONSE REGULATOR PROTEIN 1"/>
    <property type="match status" value="1"/>
</dbReference>
<dbReference type="EMBL" id="JAHHHN010000079">
    <property type="protein sequence ID" value="MBW4566379.1"/>
    <property type="molecule type" value="Genomic_DNA"/>
</dbReference>
<reference evidence="4" key="2">
    <citation type="journal article" date="2022" name="Microbiol. Resour. Announc.">
        <title>Metagenome Sequencing to Explore Phylogenomics of Terrestrial Cyanobacteria.</title>
        <authorList>
            <person name="Ward R.D."/>
            <person name="Stajich J.E."/>
            <person name="Johansen J.R."/>
            <person name="Huntemann M."/>
            <person name="Clum A."/>
            <person name="Foster B."/>
            <person name="Foster B."/>
            <person name="Roux S."/>
            <person name="Palaniappan K."/>
            <person name="Varghese N."/>
            <person name="Mukherjee S."/>
            <person name="Reddy T.B.K."/>
            <person name="Daum C."/>
            <person name="Copeland A."/>
            <person name="Chen I.A."/>
            <person name="Ivanova N.N."/>
            <person name="Kyrpides N.C."/>
            <person name="Shapiro N."/>
            <person name="Eloe-Fadrosh E.A."/>
            <person name="Pietrasiak N."/>
        </authorList>
    </citation>
    <scope>NUCLEOTIDE SEQUENCE</scope>
    <source>
        <strain evidence="4">JT2-VF2</strain>
    </source>
</reference>
<name>A0A951Q5F8_9NOST</name>
<dbReference type="SUPFAM" id="SSF52172">
    <property type="entry name" value="CheY-like"/>
    <property type="match status" value="1"/>
</dbReference>
<evidence type="ECO:0000259" key="3">
    <source>
        <dbReference type="PROSITE" id="PS50110"/>
    </source>
</evidence>
<feature type="modified residue" description="4-aspartylphosphate" evidence="2">
    <location>
        <position position="61"/>
    </location>
</feature>
<gene>
    <name evidence="4" type="ORF">KME32_36075</name>
</gene>
<dbReference type="CDD" id="cd17580">
    <property type="entry name" value="REC_2_DhkD-like"/>
    <property type="match status" value="1"/>
</dbReference>
<sequence>MNPKFRSLQGIKILVVDDDADSRDFISFLLEEDGAQVTSVSSAIEVLQVLTELKFDILLSDIGMPEMDGYMLIREIRTWPPEQGGQIPAIALTAYAGEYNLQQALTAGFQLHVSKPAEPDELIAAVAKLAGR</sequence>
<protein>
    <submittedName>
        <fullName evidence="4">Response regulator</fullName>
    </submittedName>
</protein>
<keyword evidence="1 2" id="KW-0597">Phosphoprotein</keyword>
<proteinExistence type="predicted"/>
<feature type="domain" description="Response regulatory" evidence="3">
    <location>
        <begin position="12"/>
        <end position="130"/>
    </location>
</feature>
<dbReference type="AlphaFoldDB" id="A0A951Q5F8"/>
<dbReference type="Proteomes" id="UP000715781">
    <property type="component" value="Unassembled WGS sequence"/>
</dbReference>
<dbReference type="PROSITE" id="PS50110">
    <property type="entry name" value="RESPONSE_REGULATORY"/>
    <property type="match status" value="1"/>
</dbReference>
<comment type="caution">
    <text evidence="4">The sequence shown here is derived from an EMBL/GenBank/DDBJ whole genome shotgun (WGS) entry which is preliminary data.</text>
</comment>
<organism evidence="4 5">
    <name type="scientific">Mojavia pulchra JT2-VF2</name>
    <dbReference type="NCBI Taxonomy" id="287848"/>
    <lineage>
        <taxon>Bacteria</taxon>
        <taxon>Bacillati</taxon>
        <taxon>Cyanobacteriota</taxon>
        <taxon>Cyanophyceae</taxon>
        <taxon>Nostocales</taxon>
        <taxon>Nostocaceae</taxon>
    </lineage>
</organism>
<dbReference type="PANTHER" id="PTHR44591:SF3">
    <property type="entry name" value="RESPONSE REGULATORY DOMAIN-CONTAINING PROTEIN"/>
    <property type="match status" value="1"/>
</dbReference>
<dbReference type="GO" id="GO:0000160">
    <property type="term" value="P:phosphorelay signal transduction system"/>
    <property type="evidence" value="ECO:0007669"/>
    <property type="project" value="InterPro"/>
</dbReference>
<dbReference type="Pfam" id="PF00072">
    <property type="entry name" value="Response_reg"/>
    <property type="match status" value="1"/>
</dbReference>
<dbReference type="SMART" id="SM00448">
    <property type="entry name" value="REC"/>
    <property type="match status" value="1"/>
</dbReference>
<dbReference type="Gene3D" id="3.40.50.2300">
    <property type="match status" value="1"/>
</dbReference>
<evidence type="ECO:0000313" key="4">
    <source>
        <dbReference type="EMBL" id="MBW4566379.1"/>
    </source>
</evidence>
<dbReference type="InterPro" id="IPR011006">
    <property type="entry name" value="CheY-like_superfamily"/>
</dbReference>
<evidence type="ECO:0000313" key="5">
    <source>
        <dbReference type="Proteomes" id="UP000715781"/>
    </source>
</evidence>
<reference evidence="4" key="1">
    <citation type="submission" date="2021-05" db="EMBL/GenBank/DDBJ databases">
        <authorList>
            <person name="Pietrasiak N."/>
            <person name="Ward R."/>
            <person name="Stajich J.E."/>
            <person name="Kurbessoian T."/>
        </authorList>
    </citation>
    <scope>NUCLEOTIDE SEQUENCE</scope>
    <source>
        <strain evidence="4">JT2-VF2</strain>
    </source>
</reference>
<evidence type="ECO:0000256" key="2">
    <source>
        <dbReference type="PROSITE-ProRule" id="PRU00169"/>
    </source>
</evidence>
<evidence type="ECO:0000256" key="1">
    <source>
        <dbReference type="ARBA" id="ARBA00022553"/>
    </source>
</evidence>
<dbReference type="InterPro" id="IPR001789">
    <property type="entry name" value="Sig_transdc_resp-reg_receiver"/>
</dbReference>